<dbReference type="Gene3D" id="3.10.330.10">
    <property type="match status" value="1"/>
</dbReference>
<keyword evidence="7" id="KW-0067">ATP-binding</keyword>
<dbReference type="InterPro" id="IPR003959">
    <property type="entry name" value="ATPase_AAA_core"/>
</dbReference>
<dbReference type="FunFam" id="3.10.330.10:FF:000006">
    <property type="entry name" value="Peroxisome biogenesis factor 1"/>
    <property type="match status" value="1"/>
</dbReference>
<dbReference type="PROSITE" id="PS00674">
    <property type="entry name" value="AAA"/>
    <property type="match status" value="1"/>
</dbReference>
<dbReference type="OrthoDB" id="2187at2759"/>
<evidence type="ECO:0000256" key="2">
    <source>
        <dbReference type="ARBA" id="ARBA00006914"/>
    </source>
</evidence>
<dbReference type="InterPro" id="IPR003960">
    <property type="entry name" value="ATPase_AAA_CS"/>
</dbReference>
<dbReference type="InterPro" id="IPR015342">
    <property type="entry name" value="PEX1-N_C-lobe"/>
</dbReference>
<dbReference type="FunFam" id="3.40.50.300:FF:001620">
    <property type="entry name" value="Peroxisome biogenesis protein 1"/>
    <property type="match status" value="1"/>
</dbReference>
<dbReference type="Pfam" id="PF17862">
    <property type="entry name" value="AAA_lid_3"/>
    <property type="match status" value="1"/>
</dbReference>
<dbReference type="Gene3D" id="1.10.8.60">
    <property type="match status" value="2"/>
</dbReference>
<dbReference type="SMART" id="SM00382">
    <property type="entry name" value="AAA"/>
    <property type="match status" value="2"/>
</dbReference>
<dbReference type="SUPFAM" id="SSF50692">
    <property type="entry name" value="ADC-like"/>
    <property type="match status" value="1"/>
</dbReference>
<evidence type="ECO:0000256" key="3">
    <source>
        <dbReference type="ARBA" id="ARBA00022448"/>
    </source>
</evidence>
<dbReference type="InterPro" id="IPR041569">
    <property type="entry name" value="AAA_lid_3"/>
</dbReference>
<dbReference type="InterPro" id="IPR009010">
    <property type="entry name" value="Asp_de-COase-like_dom_sf"/>
</dbReference>
<feature type="region of interest" description="Disordered" evidence="13">
    <location>
        <begin position="1072"/>
        <end position="1092"/>
    </location>
</feature>
<feature type="domain" description="AAA+ ATPase" evidence="14">
    <location>
        <begin position="835"/>
        <end position="971"/>
    </location>
</feature>
<dbReference type="InterPro" id="IPR029067">
    <property type="entry name" value="CDC48_domain_2-like_sf"/>
</dbReference>
<dbReference type="SUPFAM" id="SSF54585">
    <property type="entry name" value="Cdc48 domain 2-like"/>
    <property type="match status" value="1"/>
</dbReference>
<dbReference type="InterPro" id="IPR027417">
    <property type="entry name" value="P-loop_NTPase"/>
</dbReference>
<evidence type="ECO:0000256" key="8">
    <source>
        <dbReference type="ARBA" id="ARBA00022927"/>
    </source>
</evidence>
<dbReference type="InterPro" id="IPR003593">
    <property type="entry name" value="AAA+_ATPase"/>
</dbReference>
<dbReference type="PANTHER" id="PTHR23077:SF12">
    <property type="entry name" value="PEROXISOMAL ATPASE PEX1"/>
    <property type="match status" value="1"/>
</dbReference>
<dbReference type="Gene3D" id="3.40.50.300">
    <property type="entry name" value="P-loop containing nucleotide triphosphate hydrolases"/>
    <property type="match status" value="2"/>
</dbReference>
<organism evidence="15 16">
    <name type="scientific">Digitaria exilis</name>
    <dbReference type="NCBI Taxonomy" id="1010633"/>
    <lineage>
        <taxon>Eukaryota</taxon>
        <taxon>Viridiplantae</taxon>
        <taxon>Streptophyta</taxon>
        <taxon>Embryophyta</taxon>
        <taxon>Tracheophyta</taxon>
        <taxon>Spermatophyta</taxon>
        <taxon>Magnoliopsida</taxon>
        <taxon>Liliopsida</taxon>
        <taxon>Poales</taxon>
        <taxon>Poaceae</taxon>
        <taxon>PACMAD clade</taxon>
        <taxon>Panicoideae</taxon>
        <taxon>Panicodae</taxon>
        <taxon>Paniceae</taxon>
        <taxon>Anthephorinae</taxon>
        <taxon>Digitaria</taxon>
    </lineage>
</organism>
<comment type="subcellular location">
    <subcellularLocation>
        <location evidence="1">Membrane</location>
    </subcellularLocation>
</comment>
<feature type="domain" description="AAA+ ATPase" evidence="14">
    <location>
        <begin position="547"/>
        <end position="700"/>
    </location>
</feature>
<dbReference type="GO" id="GO:0005829">
    <property type="term" value="C:cytosol"/>
    <property type="evidence" value="ECO:0007669"/>
    <property type="project" value="TreeGrafter"/>
</dbReference>
<evidence type="ECO:0000256" key="11">
    <source>
        <dbReference type="ARBA" id="ARBA00034532"/>
    </source>
</evidence>
<evidence type="ECO:0000313" key="16">
    <source>
        <dbReference type="Proteomes" id="UP000636709"/>
    </source>
</evidence>
<dbReference type="FunFam" id="1.10.8.60:FF:000125">
    <property type="entry name" value="Peroxisome biogenesis protein 1"/>
    <property type="match status" value="1"/>
</dbReference>
<dbReference type="GO" id="GO:0016558">
    <property type="term" value="P:protein import into peroxisome matrix"/>
    <property type="evidence" value="ECO:0007669"/>
    <property type="project" value="TreeGrafter"/>
</dbReference>
<dbReference type="EMBL" id="JACEFO010002617">
    <property type="protein sequence ID" value="KAF8653971.1"/>
    <property type="molecule type" value="Genomic_DNA"/>
</dbReference>
<dbReference type="Pfam" id="PF00004">
    <property type="entry name" value="AAA"/>
    <property type="match status" value="2"/>
</dbReference>
<keyword evidence="8" id="KW-0653">Protein transport</keyword>
<keyword evidence="3" id="KW-0813">Transport</keyword>
<evidence type="ECO:0000313" key="15">
    <source>
        <dbReference type="EMBL" id="KAF8653971.1"/>
    </source>
</evidence>
<evidence type="ECO:0000256" key="6">
    <source>
        <dbReference type="ARBA" id="ARBA00022801"/>
    </source>
</evidence>
<evidence type="ECO:0000256" key="9">
    <source>
        <dbReference type="ARBA" id="ARBA00023136"/>
    </source>
</evidence>
<dbReference type="GO" id="GO:0005778">
    <property type="term" value="C:peroxisomal membrane"/>
    <property type="evidence" value="ECO:0007669"/>
    <property type="project" value="TreeGrafter"/>
</dbReference>
<evidence type="ECO:0000259" key="14">
    <source>
        <dbReference type="SMART" id="SM00382"/>
    </source>
</evidence>
<evidence type="ECO:0000256" key="13">
    <source>
        <dbReference type="SAM" id="MobiDB-lite"/>
    </source>
</evidence>
<evidence type="ECO:0000256" key="4">
    <source>
        <dbReference type="ARBA" id="ARBA00022593"/>
    </source>
</evidence>
<dbReference type="Proteomes" id="UP000636709">
    <property type="component" value="Unassembled WGS sequence"/>
</dbReference>
<accession>A0A835AE44</accession>
<dbReference type="PANTHER" id="PTHR23077">
    <property type="entry name" value="AAA-FAMILY ATPASE"/>
    <property type="match status" value="1"/>
</dbReference>
<gene>
    <name evidence="15" type="ORF">HU200_062111</name>
</gene>
<proteinExistence type="inferred from homology"/>
<comment type="caution">
    <text evidence="15">The sequence shown here is derived from an EMBL/GenBank/DDBJ whole genome shotgun (WGS) entry which is preliminary data.</text>
</comment>
<dbReference type="SUPFAM" id="SSF52540">
    <property type="entry name" value="P-loop containing nucleoside triphosphate hydrolases"/>
    <property type="match status" value="2"/>
</dbReference>
<evidence type="ECO:0000256" key="12">
    <source>
        <dbReference type="ARBA" id="ARBA00048778"/>
    </source>
</evidence>
<sequence length="1092" mass="119970">MSGGGMEVEVRVVGGARSCFVALPLHLLHALERTSATGDLPPVLALDLRGPAGGRWSLAWSGAASRSRAIEVAQELAECISLPDGTIAQLSVARSLAKAEKVNIEPYSEDDWEILERRAELAEETILKQVGIVYEGMKFPLWLDGHNIVKFVVVSSRPEKSVVQLVPGTEVSVAPKERKEPSQDVKKQSLENQVKTKALLRVQPADRKHTHSFKYKGVDIGVVLSYAVLIHPDTATSISVSNLQLVTVSPKSSKKGLAQNGKEVAQKKGISVAKERTHEAVVYVLLSDSVAKGHVMLPYSIRHLISADVHSWVYIKTYSANIMKDEPVVTISSLRFKMHVKDEHDNSESISQEADTSRITRIPPENNDFFQEAHYGGSKSLQGADIESISESVSKHKFFIKHWLIGQLKEMSLHAGNTNISSILLPANVVLHFEATYQKPNRGVELLYLVTFTSENSGFENTQLKVETAWSAPINNTEDVELHFRKLELGEPVSFGSVVDSGSTDGFKLTKSSLGWMENAMSDVIKRLSVLLSSTSLRLFNRLKFPFPGHVLVYGPRGSGKTALTRVSAKYFEDHKEILAHVIYRDCSKLALGKAKETRQAIEDSISEALLHSPSIIIFDDLDSLISASSDPQVSQSSSSSDSLVRCFADIMDEYKDKSRNTCGYGPIAFIASVQSLQSLPQDLTSSGRFDFHIELPALAVPERKALLKHHVEEHELQCSEEVLSEIASKCEGYDAYDLEILVDRAVHAAASRFVMPSNSSLNSVKPTLVMEDFSKAMHGFLPVAMRDLRKYAPDDKDGGWEDVGGLNEAVTIIKETLELPSKYPNIFTRAPVRLRSNILLYGPPGCGKTHIVRAAAAACSLRFISVKGPELLNKYIGSSEQSVRDFFAKAVAAAPCLLFFDEFDSIAPQRGTHSAGVSDRVVNQFLTELDGVETLTGVFVFAATSKPQLIDAALLRPGRFDRLIFCDFPRWDERLEILKVHSRTVSLASDASLEDVASLTEGFTGADLAAILTDAGLAAVHELLDNQENGVPDSEPCISKELLMSVARKARPSTPADEKRRYDREFGEFVSSRKSISTKARESKGKKVTLA</sequence>
<keyword evidence="6" id="KW-0378">Hydrolase</keyword>
<dbReference type="GO" id="GO:0016887">
    <property type="term" value="F:ATP hydrolysis activity"/>
    <property type="evidence" value="ECO:0007669"/>
    <property type="project" value="InterPro"/>
</dbReference>
<protein>
    <recommendedName>
        <fullName evidence="11">Peroxisomal ATPase PEX1</fullName>
    </recommendedName>
    <alternativeName>
        <fullName evidence="10">Peroxin-1</fullName>
    </alternativeName>
</protein>
<dbReference type="GO" id="GO:0005524">
    <property type="term" value="F:ATP binding"/>
    <property type="evidence" value="ECO:0007669"/>
    <property type="project" value="UniProtKB-KW"/>
</dbReference>
<comment type="similarity">
    <text evidence="2">Belongs to the AAA ATPase family.</text>
</comment>
<keyword evidence="16" id="KW-1185">Reference proteome</keyword>
<evidence type="ECO:0000256" key="10">
    <source>
        <dbReference type="ARBA" id="ARBA00032509"/>
    </source>
</evidence>
<reference evidence="15" key="1">
    <citation type="submission" date="2020-07" db="EMBL/GenBank/DDBJ databases">
        <title>Genome sequence and genetic diversity analysis of an under-domesticated orphan crop, white fonio (Digitaria exilis).</title>
        <authorList>
            <person name="Bennetzen J.L."/>
            <person name="Chen S."/>
            <person name="Ma X."/>
            <person name="Wang X."/>
            <person name="Yssel A.E.J."/>
            <person name="Chaluvadi S.R."/>
            <person name="Johnson M."/>
            <person name="Gangashetty P."/>
            <person name="Hamidou F."/>
            <person name="Sanogo M.D."/>
            <person name="Zwaenepoel A."/>
            <person name="Wallace J."/>
            <person name="Van De Peer Y."/>
            <person name="Van Deynze A."/>
        </authorList>
    </citation>
    <scope>NUCLEOTIDE SEQUENCE</scope>
    <source>
        <tissue evidence="15">Leaves</tissue>
    </source>
</reference>
<dbReference type="Pfam" id="PF09262">
    <property type="entry name" value="PEX-1N"/>
    <property type="match status" value="1"/>
</dbReference>
<dbReference type="FunFam" id="3.40.50.300:FF:000149">
    <property type="entry name" value="Nuclear valosin-containing protein-like"/>
    <property type="match status" value="1"/>
</dbReference>
<dbReference type="AlphaFoldDB" id="A0A835AE44"/>
<dbReference type="InterPro" id="IPR050168">
    <property type="entry name" value="AAA_ATPase_domain"/>
</dbReference>
<evidence type="ECO:0000256" key="7">
    <source>
        <dbReference type="ARBA" id="ARBA00022840"/>
    </source>
</evidence>
<evidence type="ECO:0000256" key="1">
    <source>
        <dbReference type="ARBA" id="ARBA00004370"/>
    </source>
</evidence>
<comment type="catalytic activity">
    <reaction evidence="12">
        <text>ATP + H2O = ADP + phosphate + H(+)</text>
        <dbReference type="Rhea" id="RHEA:13065"/>
        <dbReference type="ChEBI" id="CHEBI:15377"/>
        <dbReference type="ChEBI" id="CHEBI:15378"/>
        <dbReference type="ChEBI" id="CHEBI:30616"/>
        <dbReference type="ChEBI" id="CHEBI:43474"/>
        <dbReference type="ChEBI" id="CHEBI:456216"/>
    </reaction>
    <physiologicalReaction direction="left-to-right" evidence="12">
        <dbReference type="Rhea" id="RHEA:13066"/>
    </physiologicalReaction>
</comment>
<name>A0A835AE44_9POAL</name>
<evidence type="ECO:0000256" key="5">
    <source>
        <dbReference type="ARBA" id="ARBA00022741"/>
    </source>
</evidence>
<keyword evidence="5" id="KW-0547">Nucleotide-binding</keyword>
<keyword evidence="9" id="KW-0472">Membrane</keyword>
<keyword evidence="4" id="KW-0962">Peroxisome biogenesis</keyword>